<dbReference type="Pfam" id="PF02733">
    <property type="entry name" value="Dak1"/>
    <property type="match status" value="1"/>
</dbReference>
<reference evidence="2" key="1">
    <citation type="submission" date="2020-10" db="EMBL/GenBank/DDBJ databases">
        <authorList>
            <person name="Gilroy R."/>
        </authorList>
    </citation>
    <scope>NUCLEOTIDE SEQUENCE</scope>
    <source>
        <strain evidence="2">ChiSxjej1B13-7041</strain>
    </source>
</reference>
<dbReference type="AlphaFoldDB" id="A0A9D1EH19"/>
<dbReference type="FunFam" id="3.40.50.10440:FF:000001">
    <property type="entry name" value="Dihydroxyacetone kinase, DhaK subunit"/>
    <property type="match status" value="1"/>
</dbReference>
<dbReference type="SUPFAM" id="SSF82549">
    <property type="entry name" value="DAK1/DegV-like"/>
    <property type="match status" value="1"/>
</dbReference>
<dbReference type="PANTHER" id="PTHR28629:SF4">
    <property type="entry name" value="TRIOKINASE_FMN CYCLASE"/>
    <property type="match status" value="1"/>
</dbReference>
<evidence type="ECO:0000259" key="1">
    <source>
        <dbReference type="PROSITE" id="PS51481"/>
    </source>
</evidence>
<dbReference type="InterPro" id="IPR004006">
    <property type="entry name" value="DhaK_dom"/>
</dbReference>
<dbReference type="GO" id="GO:0004371">
    <property type="term" value="F:glycerone kinase activity"/>
    <property type="evidence" value="ECO:0007669"/>
    <property type="project" value="InterPro"/>
</dbReference>
<dbReference type="Gene3D" id="3.40.50.10440">
    <property type="entry name" value="Dihydroxyacetone kinase, domain 1"/>
    <property type="match status" value="1"/>
</dbReference>
<dbReference type="GO" id="GO:0005829">
    <property type="term" value="C:cytosol"/>
    <property type="evidence" value="ECO:0007669"/>
    <property type="project" value="TreeGrafter"/>
</dbReference>
<dbReference type="GO" id="GO:0019563">
    <property type="term" value="P:glycerol catabolic process"/>
    <property type="evidence" value="ECO:0007669"/>
    <property type="project" value="TreeGrafter"/>
</dbReference>
<dbReference type="PROSITE" id="PS51481">
    <property type="entry name" value="DHAK"/>
    <property type="match status" value="1"/>
</dbReference>
<organism evidence="2 3">
    <name type="scientific">Candidatus Egerieimonas intestinavium</name>
    <dbReference type="NCBI Taxonomy" id="2840777"/>
    <lineage>
        <taxon>Bacteria</taxon>
        <taxon>Bacillati</taxon>
        <taxon>Bacillota</taxon>
        <taxon>Clostridia</taxon>
        <taxon>Lachnospirales</taxon>
        <taxon>Lachnospiraceae</taxon>
        <taxon>Lachnospiraceae incertae sedis</taxon>
        <taxon>Candidatus Egerieimonas</taxon>
    </lineage>
</organism>
<dbReference type="PANTHER" id="PTHR28629">
    <property type="entry name" value="TRIOKINASE/FMN CYCLASE"/>
    <property type="match status" value="1"/>
</dbReference>
<evidence type="ECO:0000313" key="2">
    <source>
        <dbReference type="EMBL" id="HIR91838.1"/>
    </source>
</evidence>
<feature type="domain" description="DhaK" evidence="1">
    <location>
        <begin position="7"/>
        <end position="329"/>
    </location>
</feature>
<keyword evidence="2" id="KW-0808">Transferase</keyword>
<accession>A0A9D1EH19</accession>
<evidence type="ECO:0000313" key="3">
    <source>
        <dbReference type="Proteomes" id="UP000886841"/>
    </source>
</evidence>
<reference evidence="2" key="2">
    <citation type="journal article" date="2021" name="PeerJ">
        <title>Extensive microbial diversity within the chicken gut microbiome revealed by metagenomics and culture.</title>
        <authorList>
            <person name="Gilroy R."/>
            <person name="Ravi A."/>
            <person name="Getino M."/>
            <person name="Pursley I."/>
            <person name="Horton D.L."/>
            <person name="Alikhan N.F."/>
            <person name="Baker D."/>
            <person name="Gharbi K."/>
            <person name="Hall N."/>
            <person name="Watson M."/>
            <person name="Adriaenssens E.M."/>
            <person name="Foster-Nyarko E."/>
            <person name="Jarju S."/>
            <person name="Secka A."/>
            <person name="Antonio M."/>
            <person name="Oren A."/>
            <person name="Chaudhuri R.R."/>
            <person name="La Ragione R."/>
            <person name="Hildebrand F."/>
            <person name="Pallen M.J."/>
        </authorList>
    </citation>
    <scope>NUCLEOTIDE SEQUENCE</scope>
    <source>
        <strain evidence="2">ChiSxjej1B13-7041</strain>
    </source>
</reference>
<dbReference type="EMBL" id="DVHU01000004">
    <property type="protein sequence ID" value="HIR91838.1"/>
    <property type="molecule type" value="Genomic_DNA"/>
</dbReference>
<gene>
    <name evidence="2" type="ORF">IAB98_00270</name>
</gene>
<dbReference type="Gene3D" id="3.30.1180.20">
    <property type="entry name" value="Dihydroxyacetone kinase, domain 2"/>
    <property type="match status" value="1"/>
</dbReference>
<keyword evidence="2" id="KW-0418">Kinase</keyword>
<protein>
    <submittedName>
        <fullName evidence="2">Dihydroxyacetone kinase subunit DhaK</fullName>
    </submittedName>
</protein>
<sequence length="332" mass="35026">MDRIYNNPDYMVEDMLKGFVKAHKDLVETTENARVLKYKNAPVEGKVGIVTGGGSGHKPAFIGYIGKNLCDAVAVGEIFSSPTAAAFLDAFKAADSGKGVACLYGNYAGDNMNVKMAVRKAKAAGITVKTVVANDDCASAPKDELAKRRGVAGEVLMWKVGGAKAAMGADLDGVIAAAQKAIDNTRSVGIGTAPCTIVAVGHPNFTIEDGTMEVGIGHHGEPGIKVEPLKSADGMAEEMLDIILPDLPFAAGDEVVVLLSGLGATPVMEQYIVYNKVAEILEEKGLKIHKAYVGNYFTSLEMKGVTLTLMKLDDELKECIDMPADSMGLKQL</sequence>
<proteinExistence type="predicted"/>
<name>A0A9D1EH19_9FIRM</name>
<dbReference type="Proteomes" id="UP000886841">
    <property type="component" value="Unassembled WGS sequence"/>
</dbReference>
<dbReference type="InterPro" id="IPR050861">
    <property type="entry name" value="Dihydroxyacetone_Kinase"/>
</dbReference>
<comment type="caution">
    <text evidence="2">The sequence shown here is derived from an EMBL/GenBank/DDBJ whole genome shotgun (WGS) entry which is preliminary data.</text>
</comment>